<keyword evidence="3" id="KW-1185">Reference proteome</keyword>
<accession>A0A7G3GCD3</accession>
<evidence type="ECO:0000313" key="3">
    <source>
        <dbReference type="Proteomes" id="UP000515917"/>
    </source>
</evidence>
<dbReference type="KEGG" id="ifl:C1H71_15705"/>
<gene>
    <name evidence="2" type="ORF">C1H71_15705</name>
</gene>
<proteinExistence type="predicted"/>
<organism evidence="2 3">
    <name type="scientific">Iodobacter fluviatilis</name>
    <dbReference type="NCBI Taxonomy" id="537"/>
    <lineage>
        <taxon>Bacteria</taxon>
        <taxon>Pseudomonadati</taxon>
        <taxon>Pseudomonadota</taxon>
        <taxon>Betaproteobacteria</taxon>
        <taxon>Neisseriales</taxon>
        <taxon>Chitinibacteraceae</taxon>
        <taxon>Iodobacter</taxon>
    </lineage>
</organism>
<feature type="transmembrane region" description="Helical" evidence="1">
    <location>
        <begin position="33"/>
        <end position="56"/>
    </location>
</feature>
<keyword evidence="1" id="KW-0472">Membrane</keyword>
<evidence type="ECO:0000256" key="1">
    <source>
        <dbReference type="SAM" id="Phobius"/>
    </source>
</evidence>
<reference evidence="2 3" key="1">
    <citation type="submission" date="2018-01" db="EMBL/GenBank/DDBJ databases">
        <title>Genome sequence of Iodobacter sp. strain PCH194 isolated from Indian Trans-Himalaya.</title>
        <authorList>
            <person name="Kumar V."/>
            <person name="Thakur V."/>
            <person name="Kumar S."/>
            <person name="Singh D."/>
        </authorList>
    </citation>
    <scope>NUCLEOTIDE SEQUENCE [LARGE SCALE GENOMIC DNA]</scope>
    <source>
        <strain evidence="2 3">PCH194</strain>
    </source>
</reference>
<name>A0A7G3GCD3_9NEIS</name>
<feature type="transmembrane region" description="Helical" evidence="1">
    <location>
        <begin position="7"/>
        <end position="27"/>
    </location>
</feature>
<protein>
    <submittedName>
        <fullName evidence="2">Uncharacterized protein</fullName>
    </submittedName>
</protein>
<dbReference type="EMBL" id="CP025781">
    <property type="protein sequence ID" value="QBC44838.1"/>
    <property type="molecule type" value="Genomic_DNA"/>
</dbReference>
<evidence type="ECO:0000313" key="2">
    <source>
        <dbReference type="EMBL" id="QBC44838.1"/>
    </source>
</evidence>
<keyword evidence="1" id="KW-1133">Transmembrane helix</keyword>
<sequence>MVLEIILDSWFLLYLQSLLSVLIMNIWSGSVIWAGFFHVALSWLSFYLIKCFFIFFKIKNGIDDKLVLVFCFN</sequence>
<dbReference type="AlphaFoldDB" id="A0A7G3GCD3"/>
<dbReference type="Proteomes" id="UP000515917">
    <property type="component" value="Chromosome"/>
</dbReference>
<keyword evidence="1" id="KW-0812">Transmembrane</keyword>